<evidence type="ECO:0000259" key="6">
    <source>
        <dbReference type="Pfam" id="PF02631"/>
    </source>
</evidence>
<name>A0A432Z667_9GAMM</name>
<dbReference type="PANTHER" id="PTHR33602">
    <property type="entry name" value="REGULATORY PROTEIN RECX FAMILY PROTEIN"/>
    <property type="match status" value="1"/>
</dbReference>
<evidence type="ECO:0000259" key="7">
    <source>
        <dbReference type="Pfam" id="PF21981"/>
    </source>
</evidence>
<dbReference type="Pfam" id="PF21981">
    <property type="entry name" value="RecX_HTH3"/>
    <property type="match status" value="1"/>
</dbReference>
<protein>
    <recommendedName>
        <fullName evidence="3 5">Regulatory protein RecX</fullName>
    </recommendedName>
</protein>
<sequence length="155" mass="18410">MDESSEYDERALRDSAFRLLARREQSRTELKRKLIQKQWPADMVKRVVEELNIEGWQSDERFATSFIREKVGQKQGRLKIMAQVTQQKGIATDIAEKLLDAMEIDWFELCAELKQKKFGDDDPADEKEWSRQVRFLQQRGFTPEQIFACVNRPRR</sequence>
<comment type="similarity">
    <text evidence="2 5">Belongs to the RecX family.</text>
</comment>
<evidence type="ECO:0000256" key="1">
    <source>
        <dbReference type="ARBA" id="ARBA00004496"/>
    </source>
</evidence>
<dbReference type="InterPro" id="IPR053924">
    <property type="entry name" value="RecX_HTH_2nd"/>
</dbReference>
<dbReference type="InterPro" id="IPR053925">
    <property type="entry name" value="RecX_HTH_3rd"/>
</dbReference>
<feature type="domain" description="RecX first three-helical" evidence="8">
    <location>
        <begin position="13"/>
        <end position="51"/>
    </location>
</feature>
<dbReference type="HAMAP" id="MF_01114">
    <property type="entry name" value="RecX"/>
    <property type="match status" value="1"/>
</dbReference>
<accession>A0A432Z667</accession>
<evidence type="ECO:0000256" key="4">
    <source>
        <dbReference type="ARBA" id="ARBA00022490"/>
    </source>
</evidence>
<dbReference type="InterPro" id="IPR036388">
    <property type="entry name" value="WH-like_DNA-bd_sf"/>
</dbReference>
<dbReference type="PANTHER" id="PTHR33602:SF1">
    <property type="entry name" value="REGULATORY PROTEIN RECX FAMILY PROTEIN"/>
    <property type="match status" value="1"/>
</dbReference>
<dbReference type="Pfam" id="PF02631">
    <property type="entry name" value="RecX_HTH2"/>
    <property type="match status" value="1"/>
</dbReference>
<evidence type="ECO:0000256" key="3">
    <source>
        <dbReference type="ARBA" id="ARBA00018111"/>
    </source>
</evidence>
<keyword evidence="10" id="KW-1185">Reference proteome</keyword>
<dbReference type="Proteomes" id="UP000288058">
    <property type="component" value="Unassembled WGS sequence"/>
</dbReference>
<dbReference type="GO" id="GO:0005737">
    <property type="term" value="C:cytoplasm"/>
    <property type="evidence" value="ECO:0007669"/>
    <property type="project" value="UniProtKB-SubCell"/>
</dbReference>
<dbReference type="InterPro" id="IPR003783">
    <property type="entry name" value="Regulatory_RecX"/>
</dbReference>
<evidence type="ECO:0000256" key="5">
    <source>
        <dbReference type="HAMAP-Rule" id="MF_01114"/>
    </source>
</evidence>
<dbReference type="EMBL" id="PIQC01000001">
    <property type="protein sequence ID" value="RUO73380.1"/>
    <property type="molecule type" value="Genomic_DNA"/>
</dbReference>
<comment type="caution">
    <text evidence="9">The sequence shown here is derived from an EMBL/GenBank/DDBJ whole genome shotgun (WGS) entry which is preliminary data.</text>
</comment>
<evidence type="ECO:0000313" key="9">
    <source>
        <dbReference type="EMBL" id="RUO73380.1"/>
    </source>
</evidence>
<comment type="subcellular location">
    <subcellularLocation>
        <location evidence="1 5">Cytoplasm</location>
    </subcellularLocation>
</comment>
<reference evidence="10" key="1">
    <citation type="journal article" date="2018" name="Front. Microbiol.">
        <title>Genome-Based Analysis Reveals the Taxonomy and Diversity of the Family Idiomarinaceae.</title>
        <authorList>
            <person name="Liu Y."/>
            <person name="Lai Q."/>
            <person name="Shao Z."/>
        </authorList>
    </citation>
    <scope>NUCLEOTIDE SEQUENCE [LARGE SCALE GENOMIC DNA]</scope>
    <source>
        <strain evidence="10">R22</strain>
    </source>
</reference>
<dbReference type="OrthoDB" id="7066780at2"/>
<feature type="domain" description="RecX third three-helical" evidence="7">
    <location>
        <begin position="103"/>
        <end position="149"/>
    </location>
</feature>
<comment type="function">
    <text evidence="5">Modulates RecA activity.</text>
</comment>
<organism evidence="9 10">
    <name type="scientific">Idiomarina ramblicola</name>
    <dbReference type="NCBI Taxonomy" id="263724"/>
    <lineage>
        <taxon>Bacteria</taxon>
        <taxon>Pseudomonadati</taxon>
        <taxon>Pseudomonadota</taxon>
        <taxon>Gammaproteobacteria</taxon>
        <taxon>Alteromonadales</taxon>
        <taxon>Idiomarinaceae</taxon>
        <taxon>Idiomarina</taxon>
    </lineage>
</organism>
<dbReference type="GO" id="GO:0006282">
    <property type="term" value="P:regulation of DNA repair"/>
    <property type="evidence" value="ECO:0007669"/>
    <property type="project" value="UniProtKB-UniRule"/>
</dbReference>
<gene>
    <name evidence="5" type="primary">recX</name>
    <name evidence="9" type="ORF">CWI78_02765</name>
</gene>
<evidence type="ECO:0000256" key="2">
    <source>
        <dbReference type="ARBA" id="ARBA00009695"/>
    </source>
</evidence>
<dbReference type="AlphaFoldDB" id="A0A432Z667"/>
<dbReference type="Pfam" id="PF21982">
    <property type="entry name" value="RecX_HTH1"/>
    <property type="match status" value="1"/>
</dbReference>
<dbReference type="RefSeq" id="WP_126780029.1">
    <property type="nucleotide sequence ID" value="NZ_PIQC01000001.1"/>
</dbReference>
<dbReference type="InterPro" id="IPR053926">
    <property type="entry name" value="RecX_HTH_1st"/>
</dbReference>
<evidence type="ECO:0000313" key="10">
    <source>
        <dbReference type="Proteomes" id="UP000288058"/>
    </source>
</evidence>
<keyword evidence="4 5" id="KW-0963">Cytoplasm</keyword>
<evidence type="ECO:0000259" key="8">
    <source>
        <dbReference type="Pfam" id="PF21982"/>
    </source>
</evidence>
<feature type="domain" description="RecX second three-helical" evidence="6">
    <location>
        <begin position="58"/>
        <end position="98"/>
    </location>
</feature>
<proteinExistence type="inferred from homology"/>
<dbReference type="Gene3D" id="1.10.10.10">
    <property type="entry name" value="Winged helix-like DNA-binding domain superfamily/Winged helix DNA-binding domain"/>
    <property type="match status" value="3"/>
</dbReference>